<dbReference type="PIRSF" id="PIRSF006181">
    <property type="entry name" value="EbsC_YbaK"/>
    <property type="match status" value="1"/>
</dbReference>
<dbReference type="GO" id="GO:0006412">
    <property type="term" value="P:translation"/>
    <property type="evidence" value="ECO:0007669"/>
    <property type="project" value="UniProtKB-KW"/>
</dbReference>
<dbReference type="GeneID" id="28541489"/>
<gene>
    <name evidence="6" type="ORF">AWOD_I_1912</name>
</gene>
<dbReference type="PATRIC" id="fig|80852.17.peg.1977"/>
<dbReference type="PANTHER" id="PTHR30411">
    <property type="entry name" value="CYTOPLASMIC PROTEIN"/>
    <property type="match status" value="1"/>
</dbReference>
<organism evidence="6 7">
    <name type="scientific">Aliivibrio wodanis</name>
    <dbReference type="NCBI Taxonomy" id="80852"/>
    <lineage>
        <taxon>Bacteria</taxon>
        <taxon>Pseudomonadati</taxon>
        <taxon>Pseudomonadota</taxon>
        <taxon>Gammaproteobacteria</taxon>
        <taxon>Vibrionales</taxon>
        <taxon>Vibrionaceae</taxon>
        <taxon>Aliivibrio</taxon>
    </lineage>
</organism>
<dbReference type="GO" id="GO:0002161">
    <property type="term" value="F:aminoacyl-tRNA deacylase activity"/>
    <property type="evidence" value="ECO:0007669"/>
    <property type="project" value="InterPro"/>
</dbReference>
<dbReference type="PANTHER" id="PTHR30411:SF0">
    <property type="entry name" value="CYS-TRNA(PRO)_CYS-TRNA(CYS) DEACYLASE YBAK"/>
    <property type="match status" value="1"/>
</dbReference>
<keyword evidence="7" id="KW-1185">Reference proteome</keyword>
<feature type="domain" description="YbaK/aminoacyl-tRNA synthetase-associated" evidence="5">
    <location>
        <begin position="32"/>
        <end position="143"/>
    </location>
</feature>
<reference evidence="7" key="1">
    <citation type="submission" date="2014-09" db="EMBL/GenBank/DDBJ databases">
        <authorList>
            <person name="Hjerde E."/>
        </authorList>
    </citation>
    <scope>NUCLEOTIDE SEQUENCE [LARGE SCALE GENOMIC DNA]</scope>
    <source>
        <strain evidence="7">06/09/139</strain>
    </source>
</reference>
<accession>A0A090IN93</accession>
<dbReference type="Proteomes" id="UP000032427">
    <property type="component" value="Chromosome 1"/>
</dbReference>
<proteinExistence type="inferred from homology"/>
<dbReference type="InterPro" id="IPR007214">
    <property type="entry name" value="YbaK/aa-tRNA-synth-assoc-dom"/>
</dbReference>
<name>A0A090IN93_9GAMM</name>
<dbReference type="InterPro" id="IPR004369">
    <property type="entry name" value="Prolyl-tRNA_editing_YbaK/EbsC"/>
</dbReference>
<evidence type="ECO:0000259" key="5">
    <source>
        <dbReference type="Pfam" id="PF04073"/>
    </source>
</evidence>
<evidence type="ECO:0000256" key="3">
    <source>
        <dbReference type="ARBA" id="ARBA00023239"/>
    </source>
</evidence>
<sequence length="156" mass="16879">MTPATKLLKKAKIEHQVFEYHHDPKAKAYGLEAAEKLGLPDEEVFKTLVVQVDEKELVVGIIPVAAHLSMKLIAKAAGGKKAKMADPALVQKSTGYVMGGVSPLGQKKRLKTVIDNTAEQFETIYVSGGKRGLDIGLAPKALQQVLNAQFMDIKAE</sequence>
<dbReference type="SUPFAM" id="SSF55826">
    <property type="entry name" value="YbaK/ProRS associated domain"/>
    <property type="match status" value="1"/>
</dbReference>
<dbReference type="OrthoDB" id="9809296at2"/>
<dbReference type="AlphaFoldDB" id="A0A090IN93"/>
<dbReference type="STRING" id="80852.AWOD_I_1912"/>
<comment type="similarity">
    <text evidence="1 4">Belongs to the prolyl-tRNA editing family. YbaK/EbsC subfamily.</text>
</comment>
<dbReference type="CDD" id="cd00002">
    <property type="entry name" value="YbaK_deacylase"/>
    <property type="match status" value="1"/>
</dbReference>
<evidence type="ECO:0000256" key="2">
    <source>
        <dbReference type="ARBA" id="ARBA00022917"/>
    </source>
</evidence>
<dbReference type="KEGG" id="awd:AWOD_I_1912"/>
<evidence type="ECO:0000256" key="4">
    <source>
        <dbReference type="PIRNR" id="PIRNR006181"/>
    </source>
</evidence>
<dbReference type="GO" id="GO:0016829">
    <property type="term" value="F:lyase activity"/>
    <property type="evidence" value="ECO:0007669"/>
    <property type="project" value="UniProtKB-KW"/>
</dbReference>
<dbReference type="HOGENOM" id="CLU_094875_1_1_6"/>
<keyword evidence="2 4" id="KW-0648">Protein biosynthesis</keyword>
<keyword evidence="3 4" id="KW-0456">Lyase</keyword>
<dbReference type="Pfam" id="PF04073">
    <property type="entry name" value="tRNA_edit"/>
    <property type="match status" value="1"/>
</dbReference>
<dbReference type="EC" id="4.2.-.-" evidence="4"/>
<evidence type="ECO:0000313" key="7">
    <source>
        <dbReference type="Proteomes" id="UP000032427"/>
    </source>
</evidence>
<protein>
    <recommendedName>
        <fullName evidence="4">Cys-tRNA(Pro)/Cys-tRNA(Cys) deacylase</fullName>
        <ecNumber evidence="4">4.2.-.-</ecNumber>
    </recommendedName>
</protein>
<dbReference type="InterPro" id="IPR036754">
    <property type="entry name" value="YbaK/aa-tRNA-synt-asso_dom_sf"/>
</dbReference>
<dbReference type="EMBL" id="LN554846">
    <property type="protein sequence ID" value="CED71977.1"/>
    <property type="molecule type" value="Genomic_DNA"/>
</dbReference>
<dbReference type="NCBIfam" id="TIGR00011">
    <property type="entry name" value="YbaK_EbsC"/>
    <property type="match status" value="1"/>
</dbReference>
<evidence type="ECO:0000313" key="6">
    <source>
        <dbReference type="EMBL" id="CED71977.1"/>
    </source>
</evidence>
<evidence type="ECO:0000256" key="1">
    <source>
        <dbReference type="ARBA" id="ARBA00009798"/>
    </source>
</evidence>
<dbReference type="Gene3D" id="3.90.960.10">
    <property type="entry name" value="YbaK/aminoacyl-tRNA synthetase-associated domain"/>
    <property type="match status" value="1"/>
</dbReference>